<dbReference type="Gene3D" id="3.90.550.10">
    <property type="entry name" value="Spore Coat Polysaccharide Biosynthesis Protein SpsA, Chain A"/>
    <property type="match status" value="1"/>
</dbReference>
<sequence>MKHGRLLDNHYNLTILLPAYNEKDRIGNTLSTYMNYLSRTPVYQHQRQTLNNYTTSCTNNLVSGTVSILVVDDGSSDGTAEFIRDRSWFSEQAGPPAGDGNINENNYWTVDPNVNVITLPQNSGKGAAIERGMIELPSSFDQGSSCIRKSVKSLVLVADADGSGDISCIDRMLHCLEEMLSNYSMSSTKRTDQNFGQTPALVVGYRQNLVPKSPLRDLLSQGFRSTVSFLFSGQELGVRDTQCGFKLMTVSAGKVLYKQLNLRRWTQDVEVIYRARLLKIPTAECGIVWVDKDGSKLITKKTDALFVSLAMFGEIANMRLQYALGTWTATP</sequence>
<dbReference type="SUPFAM" id="SSF53448">
    <property type="entry name" value="Nucleotide-diphospho-sugar transferases"/>
    <property type="match status" value="1"/>
</dbReference>
<reference evidence="1 2" key="1">
    <citation type="submission" date="2024-10" db="EMBL/GenBank/DDBJ databases">
        <title>Updated reference genomes for cyclostephanoid diatoms.</title>
        <authorList>
            <person name="Roberts W.R."/>
            <person name="Alverson A.J."/>
        </authorList>
    </citation>
    <scope>NUCLEOTIDE SEQUENCE [LARGE SCALE GENOMIC DNA]</scope>
    <source>
        <strain evidence="1 2">AJA232-27</strain>
    </source>
</reference>
<evidence type="ECO:0000313" key="2">
    <source>
        <dbReference type="Proteomes" id="UP001530293"/>
    </source>
</evidence>
<dbReference type="InterPro" id="IPR029044">
    <property type="entry name" value="Nucleotide-diphossugar_trans"/>
</dbReference>
<dbReference type="Proteomes" id="UP001530293">
    <property type="component" value="Unassembled WGS sequence"/>
</dbReference>
<gene>
    <name evidence="1" type="ORF">ACHAWU_009264</name>
</gene>
<evidence type="ECO:0000313" key="1">
    <source>
        <dbReference type="EMBL" id="KAL3757798.1"/>
    </source>
</evidence>
<dbReference type="PANTHER" id="PTHR10859">
    <property type="entry name" value="GLYCOSYL TRANSFERASE"/>
    <property type="match status" value="1"/>
</dbReference>
<evidence type="ECO:0008006" key="3">
    <source>
        <dbReference type="Google" id="ProtNLM"/>
    </source>
</evidence>
<keyword evidence="2" id="KW-1185">Reference proteome</keyword>
<organism evidence="1 2">
    <name type="scientific">Discostella pseudostelligera</name>
    <dbReference type="NCBI Taxonomy" id="259834"/>
    <lineage>
        <taxon>Eukaryota</taxon>
        <taxon>Sar</taxon>
        <taxon>Stramenopiles</taxon>
        <taxon>Ochrophyta</taxon>
        <taxon>Bacillariophyta</taxon>
        <taxon>Coscinodiscophyceae</taxon>
        <taxon>Thalassiosirophycidae</taxon>
        <taxon>Stephanodiscales</taxon>
        <taxon>Stephanodiscaceae</taxon>
        <taxon>Discostella</taxon>
    </lineage>
</organism>
<dbReference type="AlphaFoldDB" id="A0ABD3M229"/>
<name>A0ABD3M229_9STRA</name>
<proteinExistence type="predicted"/>
<dbReference type="PANTHER" id="PTHR10859:SF91">
    <property type="entry name" value="DOLICHYL-PHOSPHATE BETA-GLUCOSYLTRANSFERASE"/>
    <property type="match status" value="1"/>
</dbReference>
<protein>
    <recommendedName>
        <fullName evidence="3">Dolichyl-phosphate beta-glucosyltransferase</fullName>
    </recommendedName>
</protein>
<dbReference type="EMBL" id="JALLBG020000253">
    <property type="protein sequence ID" value="KAL3757798.1"/>
    <property type="molecule type" value="Genomic_DNA"/>
</dbReference>
<comment type="caution">
    <text evidence="1">The sequence shown here is derived from an EMBL/GenBank/DDBJ whole genome shotgun (WGS) entry which is preliminary data.</text>
</comment>
<accession>A0ABD3M229</accession>